<name>X1UJI1_9ZZZZ</name>
<dbReference type="PANTHER" id="PTHR10536">
    <property type="entry name" value="DNA PRIMASE SMALL SUBUNIT"/>
    <property type="match status" value="1"/>
</dbReference>
<gene>
    <name evidence="2" type="ORF">S12H4_32703</name>
</gene>
<comment type="similarity">
    <text evidence="1">Belongs to the eukaryotic-type primase small subunit family.</text>
</comment>
<dbReference type="EMBL" id="BARW01019194">
    <property type="protein sequence ID" value="GAI92499.1"/>
    <property type="molecule type" value="Genomic_DNA"/>
</dbReference>
<reference evidence="2" key="1">
    <citation type="journal article" date="2014" name="Front. Microbiol.">
        <title>High frequency of phylogenetically diverse reductive dehalogenase-homologous genes in deep subseafloor sedimentary metagenomes.</title>
        <authorList>
            <person name="Kawai M."/>
            <person name="Futagami T."/>
            <person name="Toyoda A."/>
            <person name="Takaki Y."/>
            <person name="Nishi S."/>
            <person name="Hori S."/>
            <person name="Arai W."/>
            <person name="Tsubouchi T."/>
            <person name="Morono Y."/>
            <person name="Uchiyama I."/>
            <person name="Ito T."/>
            <person name="Fujiyama A."/>
            <person name="Inagaki F."/>
            <person name="Takami H."/>
        </authorList>
    </citation>
    <scope>NUCLEOTIDE SEQUENCE</scope>
    <source>
        <strain evidence="2">Expedition CK06-06</strain>
    </source>
</reference>
<comment type="caution">
    <text evidence="2">The sequence shown here is derived from an EMBL/GenBank/DDBJ whole genome shotgun (WGS) entry which is preliminary data.</text>
</comment>
<accession>X1UJI1</accession>
<dbReference type="AlphaFoldDB" id="X1UJI1"/>
<protein>
    <submittedName>
        <fullName evidence="2">Uncharacterized protein</fullName>
    </submittedName>
</protein>
<organism evidence="2">
    <name type="scientific">marine sediment metagenome</name>
    <dbReference type="NCBI Taxonomy" id="412755"/>
    <lineage>
        <taxon>unclassified sequences</taxon>
        <taxon>metagenomes</taxon>
        <taxon>ecological metagenomes</taxon>
    </lineage>
</organism>
<feature type="non-terminal residue" evidence="2">
    <location>
        <position position="108"/>
    </location>
</feature>
<dbReference type="SUPFAM" id="SSF56747">
    <property type="entry name" value="Prim-pol domain"/>
    <property type="match status" value="1"/>
</dbReference>
<dbReference type="Gene3D" id="3.90.920.10">
    <property type="entry name" value="DNA primase, PRIM domain"/>
    <property type="match status" value="1"/>
</dbReference>
<proteinExistence type="inferred from homology"/>
<evidence type="ECO:0000256" key="1">
    <source>
        <dbReference type="ARBA" id="ARBA00009762"/>
    </source>
</evidence>
<evidence type="ECO:0000313" key="2">
    <source>
        <dbReference type="EMBL" id="GAI92499.1"/>
    </source>
</evidence>
<sequence>MTNNTSAQKSLEFLKNRFQEYYKKNTLELPDRFGRREFAFVLFGGKGMIRHVSFDKKKKLLSFLGERAPQHVYYSSAYYQIPDAPTMQEKNWMGAELIFDLDSDHLPN</sequence>